<dbReference type="InterPro" id="IPR036412">
    <property type="entry name" value="HAD-like_sf"/>
</dbReference>
<dbReference type="Gene3D" id="3.40.50.1000">
    <property type="entry name" value="HAD superfamily/HAD-like"/>
    <property type="match status" value="1"/>
</dbReference>
<proteinExistence type="predicted"/>
<dbReference type="InterPro" id="IPR023214">
    <property type="entry name" value="HAD_sf"/>
</dbReference>
<dbReference type="AlphaFoldDB" id="A0A6C0DKQ1"/>
<dbReference type="EMBL" id="MN739616">
    <property type="protein sequence ID" value="QHT16135.1"/>
    <property type="molecule type" value="Genomic_DNA"/>
</dbReference>
<organism evidence="1">
    <name type="scientific">viral metagenome</name>
    <dbReference type="NCBI Taxonomy" id="1070528"/>
    <lineage>
        <taxon>unclassified sequences</taxon>
        <taxon>metagenomes</taxon>
        <taxon>organismal metagenomes</taxon>
    </lineage>
</organism>
<name>A0A6C0DKQ1_9ZZZZ</name>
<protein>
    <submittedName>
        <fullName evidence="1">Uncharacterized protein</fullName>
    </submittedName>
</protein>
<dbReference type="SUPFAM" id="SSF56784">
    <property type="entry name" value="HAD-like"/>
    <property type="match status" value="1"/>
</dbReference>
<evidence type="ECO:0000313" key="1">
    <source>
        <dbReference type="EMBL" id="QHT16135.1"/>
    </source>
</evidence>
<accession>A0A6C0DKQ1</accession>
<sequence>MKIVVFDLDETLGYFVELGIFWDTLNFYLLKNNKEELNQNDFNEILDLYPEFLRPNITNILNYLKQKKINNFCHKIMIYTNNQGPRKWANHILRYFETKMNYSIFDQIIAAFKINGKRVEICRSSHDKSYKDFIRCTKIPPNAEICFLDDNYFPGMKNKNIYYINIKPYIYELNFEEIFKRFLNSDVGKKKLDTTEQVDWIDFMNKNIKLYNFQVIEKAQKEYEIDKIVSKKIMFHLQDFFNKTSKNKTRKNYQNKRNKTCKYYF</sequence>
<reference evidence="1" key="1">
    <citation type="journal article" date="2020" name="Nature">
        <title>Giant virus diversity and host interactions through global metagenomics.</title>
        <authorList>
            <person name="Schulz F."/>
            <person name="Roux S."/>
            <person name="Paez-Espino D."/>
            <person name="Jungbluth S."/>
            <person name="Walsh D.A."/>
            <person name="Denef V.J."/>
            <person name="McMahon K.D."/>
            <person name="Konstantinidis K.T."/>
            <person name="Eloe-Fadrosh E.A."/>
            <person name="Kyrpides N.C."/>
            <person name="Woyke T."/>
        </authorList>
    </citation>
    <scope>NUCLEOTIDE SEQUENCE</scope>
    <source>
        <strain evidence="1">GVMAG-M-3300023174-182</strain>
    </source>
</reference>